<keyword evidence="2" id="KW-1185">Reference proteome</keyword>
<name>A0ABV4VX47_9GAMM</name>
<dbReference type="InterPro" id="IPR018669">
    <property type="entry name" value="Toxin_HigB"/>
</dbReference>
<evidence type="ECO:0000313" key="2">
    <source>
        <dbReference type="Proteomes" id="UP001576726"/>
    </source>
</evidence>
<comment type="caution">
    <text evidence="1">The sequence shown here is derived from an EMBL/GenBank/DDBJ whole genome shotgun (WGS) entry which is preliminary data.</text>
</comment>
<gene>
    <name evidence="1" type="ORF">ACE02L_13235</name>
</gene>
<organism evidence="1 2">
    <name type="scientific">Shewanella seohaensis</name>
    <dbReference type="NCBI Taxonomy" id="755175"/>
    <lineage>
        <taxon>Bacteria</taxon>
        <taxon>Pseudomonadati</taxon>
        <taxon>Pseudomonadota</taxon>
        <taxon>Gammaproteobacteria</taxon>
        <taxon>Alteromonadales</taxon>
        <taxon>Shewanellaceae</taxon>
        <taxon>Shewanella</taxon>
    </lineage>
</organism>
<sequence length="84" mass="9643">MRLIGKHNLKHVIESDDLTRKWVLAWVAELTHANWKEPSDVFHQFPKVRLLDASYFAFPINSADKEVCIQIAFQQGIAVIIGVQ</sequence>
<reference evidence="1 2" key="1">
    <citation type="submission" date="2024-09" db="EMBL/GenBank/DDBJ databases">
        <authorList>
            <person name="Zhang Y."/>
        </authorList>
    </citation>
    <scope>NUCLEOTIDE SEQUENCE [LARGE SCALE GENOMIC DNA]</scope>
    <source>
        <strain evidence="1 2">SH314</strain>
    </source>
</reference>
<proteinExistence type="predicted"/>
<accession>A0ABV4VX47</accession>
<dbReference type="Proteomes" id="UP001576726">
    <property type="component" value="Unassembled WGS sequence"/>
</dbReference>
<dbReference type="GeneID" id="67443366"/>
<evidence type="ECO:0000313" key="1">
    <source>
        <dbReference type="EMBL" id="MFB2653699.1"/>
    </source>
</evidence>
<dbReference type="RefSeq" id="WP_025008599.1">
    <property type="nucleotide sequence ID" value="NZ_JBHFGJ010000005.1"/>
</dbReference>
<dbReference type="Pfam" id="PF09907">
    <property type="entry name" value="HigB_toxin"/>
    <property type="match status" value="1"/>
</dbReference>
<dbReference type="EMBL" id="JBHFGJ010000005">
    <property type="protein sequence ID" value="MFB2653699.1"/>
    <property type="molecule type" value="Genomic_DNA"/>
</dbReference>
<protein>
    <submittedName>
        <fullName evidence="1">Type II toxin-antitoxin system HigB family toxin</fullName>
    </submittedName>
</protein>